<evidence type="ECO:0000256" key="7">
    <source>
        <dbReference type="ARBA" id="ARBA00022562"/>
    </source>
</evidence>
<feature type="region of interest" description="Disordered" evidence="18">
    <location>
        <begin position="1"/>
        <end position="29"/>
    </location>
</feature>
<keyword evidence="14 17" id="KW-0010">Activator</keyword>
<evidence type="ECO:0000256" key="8">
    <source>
        <dbReference type="ARBA" id="ARBA00022581"/>
    </source>
</evidence>
<evidence type="ECO:0000256" key="11">
    <source>
        <dbReference type="ARBA" id="ARBA00022771"/>
    </source>
</evidence>
<keyword evidence="11 17" id="KW-0863">Zinc-finger</keyword>
<dbReference type="GO" id="GO:0042025">
    <property type="term" value="C:host cell nucleus"/>
    <property type="evidence" value="ECO:0007669"/>
    <property type="project" value="UniProtKB-SubCell"/>
</dbReference>
<dbReference type="EMBL" id="KY294725">
    <property type="protein sequence ID" value="AQS23367.1"/>
    <property type="molecule type" value="Genomic_DNA"/>
</dbReference>
<dbReference type="Pfam" id="PF01440">
    <property type="entry name" value="Gemini_AL2"/>
    <property type="match status" value="1"/>
</dbReference>
<evidence type="ECO:0000256" key="9">
    <source>
        <dbReference type="ARBA" id="ARBA00022632"/>
    </source>
</evidence>
<keyword evidence="21" id="KW-1185">Reference proteome</keyword>
<feature type="compositionally biased region" description="Basic residues" evidence="18">
    <location>
        <begin position="19"/>
        <end position="29"/>
    </location>
</feature>
<evidence type="ECO:0000256" key="13">
    <source>
        <dbReference type="ARBA" id="ARBA00023125"/>
    </source>
</evidence>
<evidence type="ECO:0000256" key="3">
    <source>
        <dbReference type="ARBA" id="ARBA00007672"/>
    </source>
</evidence>
<keyword evidence="13 17" id="KW-0238">DNA-binding</keyword>
<keyword evidence="5 17" id="KW-0941">Suppressor of RNA silencing</keyword>
<dbReference type="GeneID" id="37619914"/>
<evidence type="ECO:0000256" key="18">
    <source>
        <dbReference type="SAM" id="MobiDB-lite"/>
    </source>
</evidence>
<comment type="function">
    <text evidence="17">Strong activator of the late viral genes promoters. Acts as a suppressor of RNA-mediated gene silencing, also known as post-transcriptional gene silencing (PTGS), a mechanism of plant viral defense that limits the accumulation of viral RNAs. Also suppresses the host basal defense by interacting with and inhibiting SNF1 kinase, a key regulator of cell metabolism implicated in innate antiviral defense. Determines pathogenicity.</text>
</comment>
<evidence type="ECO:0000256" key="10">
    <source>
        <dbReference type="ARBA" id="ARBA00022723"/>
    </source>
</evidence>
<keyword evidence="7 17" id="KW-1048">Host nucleus</keyword>
<evidence type="ECO:0000256" key="17">
    <source>
        <dbReference type="RuleBase" id="RU363028"/>
    </source>
</evidence>
<comment type="subcellular location">
    <subcellularLocation>
        <location evidence="2 17">Host cytoplasm</location>
    </subcellularLocation>
    <subcellularLocation>
        <location evidence="1 17">Host nucleus</location>
    </subcellularLocation>
</comment>
<organism evidence="20 21">
    <name type="scientific">Desmodium mottle virus</name>
    <dbReference type="NCBI Taxonomy" id="1960710"/>
    <lineage>
        <taxon>Viruses</taxon>
        <taxon>Monodnaviria</taxon>
        <taxon>Shotokuvirae</taxon>
        <taxon>Cressdnaviricota</taxon>
        <taxon>Repensiviricetes</taxon>
        <taxon>Geplafuvirales</taxon>
        <taxon>Geminiviridae</taxon>
        <taxon>Begomovirus</taxon>
        <taxon>Begomovirus desmodii</taxon>
    </lineage>
</organism>
<dbReference type="InterPro" id="IPR000942">
    <property type="entry name" value="Gemini_AL2"/>
</dbReference>
<dbReference type="GO" id="GO:0019028">
    <property type="term" value="C:viral capsid"/>
    <property type="evidence" value="ECO:0007669"/>
    <property type="project" value="InterPro"/>
</dbReference>
<evidence type="ECO:0000256" key="5">
    <source>
        <dbReference type="ARBA" id="ARBA00022463"/>
    </source>
</evidence>
<feature type="compositionally biased region" description="Polar residues" evidence="18">
    <location>
        <begin position="1"/>
        <end position="12"/>
    </location>
</feature>
<protein>
    <recommendedName>
        <fullName evidence="4 17">Transcriptional activator protein</fullName>
        <shortName evidence="17">TrAP</shortName>
    </recommendedName>
</protein>
<dbReference type="Proteomes" id="UP000240491">
    <property type="component" value="Genome"/>
</dbReference>
<keyword evidence="9" id="KW-1090">Inhibition of host innate immune response by virus</keyword>
<evidence type="ECO:0000256" key="1">
    <source>
        <dbReference type="ARBA" id="ARBA00004147"/>
    </source>
</evidence>
<dbReference type="GO" id="GO:0008270">
    <property type="term" value="F:zinc ion binding"/>
    <property type="evidence" value="ECO:0007669"/>
    <property type="project" value="UniProtKB-KW"/>
</dbReference>
<keyword evidence="16" id="KW-0899">Viral immunoevasion</keyword>
<accession>A0A1S6GNC2</accession>
<keyword evidence="6" id="KW-0597">Phosphoprotein</keyword>
<dbReference type="EMBL" id="KY294724">
    <property type="protein sequence ID" value="AQS23359.1"/>
    <property type="molecule type" value="Genomic_DNA"/>
</dbReference>
<comment type="domain">
    <text evidence="17">The zinc finger and the transactivation region are involved in PTGS suppression.</text>
</comment>
<dbReference type="GO" id="GO:0003677">
    <property type="term" value="F:DNA binding"/>
    <property type="evidence" value="ECO:0007669"/>
    <property type="project" value="UniProtKB-KW"/>
</dbReference>
<feature type="region of interest" description="Disordered" evidence="18">
    <location>
        <begin position="80"/>
        <end position="106"/>
    </location>
</feature>
<evidence type="ECO:0000256" key="15">
    <source>
        <dbReference type="ARBA" id="ARBA00023200"/>
    </source>
</evidence>
<sequence length="136" mass="15289">MRYSTPSKSHCSPPSIKAQHSKAKRQRATRRRRIDCPCGCSIYVHINCSHNGFTHKGVTHSIGSRAWRVYLGAEQSPVFQTPPRRLWGDEPTLRPPEGSHNVQPLPQEEVGDSQVLPHLDDITPLTSDELAFLWGV</sequence>
<gene>
    <name evidence="20" type="primary">AC2</name>
</gene>
<keyword evidence="10 17" id="KW-0479">Metal-binding</keyword>
<comment type="similarity">
    <text evidence="3 17">Belongs to the geminiviridae transcriptional activator protein family.</text>
</comment>
<name>A0A1S6GNC2_9GEMI</name>
<reference evidence="20 21" key="1">
    <citation type="journal article" date="2017" name="Arch. Virol.">
        <title>Desmodium mottle virus, the first legumovirus (genus Begomovirus) from East Africa.</title>
        <authorList>
            <person name="Mollel H.G."/>
            <person name="Sseruwagi P."/>
            <person name="Ndunguru J."/>
            <person name="Alicai T."/>
            <person name="Colvin J."/>
            <person name="Navas-Castillo J."/>
            <person name="Fiallo-Olive E."/>
        </authorList>
    </citation>
    <scope>NUCLEOTIDE SEQUENCE [LARGE SCALE GENOMIC DNA]</scope>
    <source>
        <strain evidence="19">UG4</strain>
    </source>
</reference>
<dbReference type="GO" id="GO:0005198">
    <property type="term" value="F:structural molecule activity"/>
    <property type="evidence" value="ECO:0007669"/>
    <property type="project" value="InterPro"/>
</dbReference>
<dbReference type="GO" id="GO:0052170">
    <property type="term" value="P:symbiont-mediated suppression of host innate immune response"/>
    <property type="evidence" value="ECO:0007669"/>
    <property type="project" value="UniProtKB-KW"/>
</dbReference>
<evidence type="ECO:0000313" key="21">
    <source>
        <dbReference type="Proteomes" id="UP000240491"/>
    </source>
</evidence>
<comment type="subunit">
    <text evidence="17">Monomer. Homodimer. Homooligomer. Self-interaction correlates with nuclear localization and efficient activation of transcription.</text>
</comment>
<dbReference type="KEGG" id="vg:37619914"/>
<evidence type="ECO:0000256" key="4">
    <source>
        <dbReference type="ARBA" id="ARBA00014388"/>
    </source>
</evidence>
<evidence type="ECO:0000256" key="12">
    <source>
        <dbReference type="ARBA" id="ARBA00022833"/>
    </source>
</evidence>
<evidence type="ECO:0000313" key="19">
    <source>
        <dbReference type="EMBL" id="AQS23359.1"/>
    </source>
</evidence>
<evidence type="ECO:0000256" key="2">
    <source>
        <dbReference type="ARBA" id="ARBA00004192"/>
    </source>
</evidence>
<evidence type="ECO:0000256" key="16">
    <source>
        <dbReference type="ARBA" id="ARBA00023280"/>
    </source>
</evidence>
<keyword evidence="8 17" id="KW-0945">Host-virus interaction</keyword>
<evidence type="ECO:0000256" key="6">
    <source>
        <dbReference type="ARBA" id="ARBA00022553"/>
    </source>
</evidence>
<keyword evidence="12 17" id="KW-0862">Zinc</keyword>
<evidence type="ECO:0000313" key="20">
    <source>
        <dbReference type="EMBL" id="AQS23367.1"/>
    </source>
</evidence>
<dbReference type="PRINTS" id="PR00230">
    <property type="entry name" value="GEMCOATAL2"/>
</dbReference>
<dbReference type="OrthoDB" id="11041at10239"/>
<dbReference type="GO" id="GO:0030430">
    <property type="term" value="C:host cell cytoplasm"/>
    <property type="evidence" value="ECO:0007669"/>
    <property type="project" value="UniProtKB-SubCell"/>
</dbReference>
<proteinExistence type="inferred from homology"/>
<keyword evidence="15 17" id="KW-1035">Host cytoplasm</keyword>
<evidence type="ECO:0000256" key="14">
    <source>
        <dbReference type="ARBA" id="ARBA00023159"/>
    </source>
</evidence>
<dbReference type="RefSeq" id="YP_009508452.1">
    <property type="nucleotide sequence ID" value="NC_039001.1"/>
</dbReference>